<evidence type="ECO:0000313" key="2">
    <source>
        <dbReference type="Proteomes" id="UP000192468"/>
    </source>
</evidence>
<accession>A0A1W1WZ70</accession>
<dbReference type="Proteomes" id="UP000192468">
    <property type="component" value="Unassembled WGS sequence"/>
</dbReference>
<dbReference type="AlphaFoldDB" id="A0A1W1WZ70"/>
<keyword evidence="2" id="KW-1185">Reference proteome</keyword>
<name>A0A1W1WZ70_9CLOT</name>
<organism evidence="1 2">
    <name type="scientific">Clostridium acidisoli DSM 12555</name>
    <dbReference type="NCBI Taxonomy" id="1121291"/>
    <lineage>
        <taxon>Bacteria</taxon>
        <taxon>Bacillati</taxon>
        <taxon>Bacillota</taxon>
        <taxon>Clostridia</taxon>
        <taxon>Eubacteriales</taxon>
        <taxon>Clostridiaceae</taxon>
        <taxon>Clostridium</taxon>
    </lineage>
</organism>
<dbReference type="RefSeq" id="WP_084113298.1">
    <property type="nucleotide sequence ID" value="NZ_FWXH01000002.1"/>
</dbReference>
<gene>
    <name evidence="1" type="ORF">SAMN02745134_00073</name>
</gene>
<reference evidence="1 2" key="1">
    <citation type="submission" date="2017-04" db="EMBL/GenBank/DDBJ databases">
        <authorList>
            <person name="Afonso C.L."/>
            <person name="Miller P.J."/>
            <person name="Scott M.A."/>
            <person name="Spackman E."/>
            <person name="Goraichik I."/>
            <person name="Dimitrov K.M."/>
            <person name="Suarez D.L."/>
            <person name="Swayne D.E."/>
        </authorList>
    </citation>
    <scope>NUCLEOTIDE SEQUENCE [LARGE SCALE GENOMIC DNA]</scope>
    <source>
        <strain evidence="1 2">DSM 12555</strain>
    </source>
</reference>
<sequence length="116" mass="13807">MNKEYTGIIVEESLDDNRILNSLDFKNLHISLAENPLDRWHMYQVNVSKEEILELSKHILENWYMHFWAGTDIIAVFKDKTFEFNYDAKDTWTEVLKYGHSLGIPEEQLDFPIQDL</sequence>
<evidence type="ECO:0000313" key="1">
    <source>
        <dbReference type="EMBL" id="SMC16431.1"/>
    </source>
</evidence>
<dbReference type="OrthoDB" id="1908381at2"/>
<proteinExistence type="predicted"/>
<dbReference type="EMBL" id="FWXH01000002">
    <property type="protein sequence ID" value="SMC16431.1"/>
    <property type="molecule type" value="Genomic_DNA"/>
</dbReference>
<protein>
    <submittedName>
        <fullName evidence="1">Uncharacterized protein</fullName>
    </submittedName>
</protein>